<sequence length="169" mass="18256">MSTIKIAAGRSGEQEQKAAQADVARRLQADPAGARSMFVHAAMLLCLLNRFTFDTPTEVVWTFDAALVMWAFLRFAGQSLDGLESQQRRPGDAGPDHVLLTWKPSPLLDDWVRGGHGRLSVQGIGNDGSGTTTAVAVLKGASERLEVMSWGLAAKYRVVLKGMLAQFDA</sequence>
<comment type="caution">
    <text evidence="1">The sequence shown here is derived from an EMBL/GenBank/DDBJ whole genome shotgun (WGS) entry which is preliminary data.</text>
</comment>
<evidence type="ECO:0000313" key="1">
    <source>
        <dbReference type="EMBL" id="CAK7208587.1"/>
    </source>
</evidence>
<keyword evidence="2" id="KW-1185">Reference proteome</keyword>
<protein>
    <submittedName>
        <fullName evidence="1">Uncharacterized protein</fullName>
    </submittedName>
</protein>
<accession>A0ABP0AL91</accession>
<proteinExistence type="predicted"/>
<name>A0ABP0AL91_9PEZI</name>
<organism evidence="1 2">
    <name type="scientific">Sporothrix eucalyptigena</name>
    <dbReference type="NCBI Taxonomy" id="1812306"/>
    <lineage>
        <taxon>Eukaryota</taxon>
        <taxon>Fungi</taxon>
        <taxon>Dikarya</taxon>
        <taxon>Ascomycota</taxon>
        <taxon>Pezizomycotina</taxon>
        <taxon>Sordariomycetes</taxon>
        <taxon>Sordariomycetidae</taxon>
        <taxon>Ophiostomatales</taxon>
        <taxon>Ophiostomataceae</taxon>
        <taxon>Sporothrix</taxon>
    </lineage>
</organism>
<dbReference type="EMBL" id="CAWUHD010000001">
    <property type="protein sequence ID" value="CAK7208587.1"/>
    <property type="molecule type" value="Genomic_DNA"/>
</dbReference>
<evidence type="ECO:0000313" key="2">
    <source>
        <dbReference type="Proteomes" id="UP001642482"/>
    </source>
</evidence>
<dbReference type="Proteomes" id="UP001642482">
    <property type="component" value="Unassembled WGS sequence"/>
</dbReference>
<reference evidence="1 2" key="1">
    <citation type="submission" date="2024-01" db="EMBL/GenBank/DDBJ databases">
        <authorList>
            <person name="Allen C."/>
            <person name="Tagirdzhanova G."/>
        </authorList>
    </citation>
    <scope>NUCLEOTIDE SEQUENCE [LARGE SCALE GENOMIC DNA]</scope>
</reference>
<gene>
    <name evidence="1" type="ORF">SEUCBS140593_000223</name>
</gene>